<comment type="caution">
    <text evidence="2">The sequence shown here is derived from an EMBL/GenBank/DDBJ whole genome shotgun (WGS) entry which is preliminary data.</text>
</comment>
<reference evidence="2 3" key="1">
    <citation type="submission" date="2024-05" db="EMBL/GenBank/DDBJ databases">
        <title>A draft genome resource for the thread blight pathogen Marasmius tenuissimus strain MS-2.</title>
        <authorList>
            <person name="Yulfo-Soto G.E."/>
            <person name="Baruah I.K."/>
            <person name="Amoako-Attah I."/>
            <person name="Bukari Y."/>
            <person name="Meinhardt L.W."/>
            <person name="Bailey B.A."/>
            <person name="Cohen S.P."/>
        </authorList>
    </citation>
    <scope>NUCLEOTIDE SEQUENCE [LARGE SCALE GENOMIC DNA]</scope>
    <source>
        <strain evidence="2 3">MS-2</strain>
    </source>
</reference>
<dbReference type="EMBL" id="JBBXMP010000162">
    <property type="protein sequence ID" value="KAL0060751.1"/>
    <property type="molecule type" value="Genomic_DNA"/>
</dbReference>
<gene>
    <name evidence="2" type="ORF">AAF712_012442</name>
</gene>
<proteinExistence type="predicted"/>
<accession>A0ABR2ZIF2</accession>
<organism evidence="2 3">
    <name type="scientific">Marasmius tenuissimus</name>
    <dbReference type="NCBI Taxonomy" id="585030"/>
    <lineage>
        <taxon>Eukaryota</taxon>
        <taxon>Fungi</taxon>
        <taxon>Dikarya</taxon>
        <taxon>Basidiomycota</taxon>
        <taxon>Agaricomycotina</taxon>
        <taxon>Agaricomycetes</taxon>
        <taxon>Agaricomycetidae</taxon>
        <taxon>Agaricales</taxon>
        <taxon>Marasmiineae</taxon>
        <taxon>Marasmiaceae</taxon>
        <taxon>Marasmius</taxon>
    </lineage>
</organism>
<name>A0ABR2ZIF2_9AGAR</name>
<feature type="region of interest" description="Disordered" evidence="1">
    <location>
        <begin position="255"/>
        <end position="292"/>
    </location>
</feature>
<sequence>MILTGDTVCKELALKYVKHLTQPHYAHLYSSSFDYASIIPFLYSFATVDLNHLDLKQALVNLIALINKSIMEDWGPDYSWIDGLNAFQVGQGLAQNCFPRAQSSFLVSMNRINDLLCDLTAKGLALEYMDDYRLLCEADLNQSLTELLNDRLSYLNEYLLRNVPADPKIYPLSLQDELGQLDSFFLHSCSSTPPYLLTSQDGLFFLRSLNAIIQQCPPHNWWDRSQGSHLTRRKTWELALKCVAHINGNQLDYFSVPDPNQSPPVSRAGLTGIQLPEDRDENSPIPADLSTS</sequence>
<protein>
    <recommendedName>
        <fullName evidence="4">Reverse transcriptase domain-containing protein</fullName>
    </recommendedName>
</protein>
<dbReference type="Proteomes" id="UP001437256">
    <property type="component" value="Unassembled WGS sequence"/>
</dbReference>
<evidence type="ECO:0008006" key="4">
    <source>
        <dbReference type="Google" id="ProtNLM"/>
    </source>
</evidence>
<keyword evidence="3" id="KW-1185">Reference proteome</keyword>
<evidence type="ECO:0000313" key="3">
    <source>
        <dbReference type="Proteomes" id="UP001437256"/>
    </source>
</evidence>
<evidence type="ECO:0000256" key="1">
    <source>
        <dbReference type="SAM" id="MobiDB-lite"/>
    </source>
</evidence>
<evidence type="ECO:0000313" key="2">
    <source>
        <dbReference type="EMBL" id="KAL0060751.1"/>
    </source>
</evidence>